<keyword evidence="6" id="KW-0694">RNA-binding</keyword>
<evidence type="ECO:0000313" key="11">
    <source>
        <dbReference type="Proteomes" id="UP001223420"/>
    </source>
</evidence>
<evidence type="ECO:0000313" key="12">
    <source>
        <dbReference type="Proteomes" id="UP001432995"/>
    </source>
</evidence>
<evidence type="ECO:0000256" key="3">
    <source>
        <dbReference type="ARBA" id="ARBA00022722"/>
    </source>
</evidence>
<dbReference type="GO" id="GO:0016787">
    <property type="term" value="F:hydrolase activity"/>
    <property type="evidence" value="ECO:0007669"/>
    <property type="project" value="UniProtKB-KW"/>
</dbReference>
<accession>A0AAJ1WZP9</accession>
<dbReference type="GO" id="GO:0003729">
    <property type="term" value="F:mRNA binding"/>
    <property type="evidence" value="ECO:0007669"/>
    <property type="project" value="InterPro"/>
</dbReference>
<dbReference type="EMBL" id="JBELQD010000002">
    <property type="protein sequence ID" value="MER2287449.1"/>
    <property type="molecule type" value="Genomic_DNA"/>
</dbReference>
<dbReference type="Proteomes" id="UP001432995">
    <property type="component" value="Unassembled WGS sequence"/>
</dbReference>
<evidence type="ECO:0000256" key="8">
    <source>
        <dbReference type="SAM" id="MobiDB-lite"/>
    </source>
</evidence>
<gene>
    <name evidence="10" type="ORF">ABS770_04200</name>
    <name evidence="9" type="ORF">QO001_005446</name>
</gene>
<organism evidence="9 11">
    <name type="scientific">Methylobacterium brachiatum</name>
    <dbReference type="NCBI Taxonomy" id="269660"/>
    <lineage>
        <taxon>Bacteria</taxon>
        <taxon>Pseudomonadati</taxon>
        <taxon>Pseudomonadota</taxon>
        <taxon>Alphaproteobacteria</taxon>
        <taxon>Hyphomicrobiales</taxon>
        <taxon>Methylobacteriaceae</taxon>
        <taxon>Methylobacterium</taxon>
    </lineage>
</organism>
<dbReference type="Pfam" id="PF07927">
    <property type="entry name" value="HicA_toxin"/>
    <property type="match status" value="1"/>
</dbReference>
<evidence type="ECO:0000256" key="7">
    <source>
        <dbReference type="ARBA" id="ARBA00023016"/>
    </source>
</evidence>
<dbReference type="Gene3D" id="3.30.920.30">
    <property type="entry name" value="Hypothetical protein"/>
    <property type="match status" value="1"/>
</dbReference>
<feature type="region of interest" description="Disordered" evidence="8">
    <location>
        <begin position="28"/>
        <end position="50"/>
    </location>
</feature>
<evidence type="ECO:0000256" key="4">
    <source>
        <dbReference type="ARBA" id="ARBA00022759"/>
    </source>
</evidence>
<keyword evidence="7" id="KW-0346">Stress response</keyword>
<dbReference type="Proteomes" id="UP001223420">
    <property type="component" value="Unassembled WGS sequence"/>
</dbReference>
<reference evidence="10" key="2">
    <citation type="submission" date="2024-06" db="EMBL/GenBank/DDBJ databases">
        <authorList>
            <person name="Campbell A.G."/>
        </authorList>
    </citation>
    <scope>NUCLEOTIDE SEQUENCE</scope>
    <source>
        <strain evidence="10">EM17</strain>
    </source>
</reference>
<dbReference type="RefSeq" id="WP_230367739.1">
    <property type="nucleotide sequence ID" value="NZ_FOQW01000003.1"/>
</dbReference>
<dbReference type="InterPro" id="IPR012933">
    <property type="entry name" value="HicA_mRNA_interferase"/>
</dbReference>
<proteinExistence type="inferred from homology"/>
<comment type="caution">
    <text evidence="9">The sequence shown here is derived from an EMBL/GenBank/DDBJ whole genome shotgun (WGS) entry which is preliminary data.</text>
</comment>
<keyword evidence="5" id="KW-0378">Hydrolase</keyword>
<dbReference type="GeneID" id="90830775"/>
<dbReference type="EMBL" id="JAUSWL010000014">
    <property type="protein sequence ID" value="MDQ0546495.1"/>
    <property type="molecule type" value="Genomic_DNA"/>
</dbReference>
<reference evidence="9" key="1">
    <citation type="submission" date="2023-07" db="EMBL/GenBank/DDBJ databases">
        <title>Genomic Encyclopedia of Type Strains, Phase IV (KMG-IV): sequencing the most valuable type-strain genomes for metagenomic binning, comparative biology and taxonomic classification.</title>
        <authorList>
            <person name="Goeker M."/>
        </authorList>
    </citation>
    <scope>NUCLEOTIDE SEQUENCE</scope>
    <source>
        <strain evidence="9">DSM 19569</strain>
    </source>
</reference>
<keyword evidence="12" id="KW-1185">Reference proteome</keyword>
<sequence length="62" mass="7101">MVLVDSRDLIRMLEADGWIWHSTTGSHRHFKHPVKPGKITIPHPKKDMHPKTVRSILRAAGL</sequence>
<evidence type="ECO:0000313" key="10">
    <source>
        <dbReference type="EMBL" id="MER2287449.1"/>
    </source>
</evidence>
<keyword evidence="2" id="KW-1277">Toxin-antitoxin system</keyword>
<evidence type="ECO:0000313" key="9">
    <source>
        <dbReference type="EMBL" id="MDQ0546495.1"/>
    </source>
</evidence>
<name>A0AAJ1WZP9_9HYPH</name>
<comment type="similarity">
    <text evidence="1">Belongs to the HicA mRNA interferase family.</text>
</comment>
<dbReference type="SUPFAM" id="SSF54786">
    <property type="entry name" value="YcfA/nrd intein domain"/>
    <property type="match status" value="1"/>
</dbReference>
<evidence type="ECO:0000256" key="2">
    <source>
        <dbReference type="ARBA" id="ARBA00022649"/>
    </source>
</evidence>
<evidence type="ECO:0000256" key="5">
    <source>
        <dbReference type="ARBA" id="ARBA00022801"/>
    </source>
</evidence>
<keyword evidence="4" id="KW-0255">Endonuclease</keyword>
<protein>
    <submittedName>
        <fullName evidence="9">RNA binding protein YcfA (HicA-like mRNA interferase family)</fullName>
    </submittedName>
    <submittedName>
        <fullName evidence="10">Type II toxin-antitoxin system HicA family toxin</fullName>
    </submittedName>
</protein>
<keyword evidence="3" id="KW-0540">Nuclease</keyword>
<evidence type="ECO:0000256" key="6">
    <source>
        <dbReference type="ARBA" id="ARBA00022884"/>
    </source>
</evidence>
<dbReference type="InterPro" id="IPR038570">
    <property type="entry name" value="HicA_sf"/>
</dbReference>
<evidence type="ECO:0000256" key="1">
    <source>
        <dbReference type="ARBA" id="ARBA00006620"/>
    </source>
</evidence>
<dbReference type="PANTHER" id="PTHR34873">
    <property type="entry name" value="SSR1766 PROTEIN"/>
    <property type="match status" value="1"/>
</dbReference>
<dbReference type="PANTHER" id="PTHR34873:SF3">
    <property type="entry name" value="ADDICTION MODULE TOXIN, HICA FAMILY"/>
    <property type="match status" value="1"/>
</dbReference>
<dbReference type="GO" id="GO:0004519">
    <property type="term" value="F:endonuclease activity"/>
    <property type="evidence" value="ECO:0007669"/>
    <property type="project" value="UniProtKB-KW"/>
</dbReference>
<dbReference type="AlphaFoldDB" id="A0AAJ1WZP9"/>